<proteinExistence type="predicted"/>
<protein>
    <submittedName>
        <fullName evidence="1">Uncharacterized protein</fullName>
    </submittedName>
</protein>
<reference evidence="1" key="1">
    <citation type="submission" date="2023-10" db="EMBL/GenBank/DDBJ databases">
        <authorList>
            <person name="Rodriguez Cubillos JULIANA M."/>
            <person name="De Vega J."/>
        </authorList>
    </citation>
    <scope>NUCLEOTIDE SEQUENCE</scope>
</reference>
<sequence length="89" mass="10791">MNIVDEFRVKSDTHLKDSIENVICFRILLLKSETRRCQNWKLLNHELQRILNTRTLGFGEKMGIKLRLKQNRNRTRNKNQIEKKSRNRI</sequence>
<comment type="caution">
    <text evidence="1">The sequence shown here is derived from an EMBL/GenBank/DDBJ whole genome shotgun (WGS) entry which is preliminary data.</text>
</comment>
<keyword evidence="2" id="KW-1185">Reference proteome</keyword>
<accession>A0ACB0KQM6</accession>
<gene>
    <name evidence="1" type="ORF">MILVUS5_LOCUS24785</name>
</gene>
<dbReference type="Proteomes" id="UP001177021">
    <property type="component" value="Unassembled WGS sequence"/>
</dbReference>
<organism evidence="1 2">
    <name type="scientific">Trifolium pratense</name>
    <name type="common">Red clover</name>
    <dbReference type="NCBI Taxonomy" id="57577"/>
    <lineage>
        <taxon>Eukaryota</taxon>
        <taxon>Viridiplantae</taxon>
        <taxon>Streptophyta</taxon>
        <taxon>Embryophyta</taxon>
        <taxon>Tracheophyta</taxon>
        <taxon>Spermatophyta</taxon>
        <taxon>Magnoliopsida</taxon>
        <taxon>eudicotyledons</taxon>
        <taxon>Gunneridae</taxon>
        <taxon>Pentapetalae</taxon>
        <taxon>rosids</taxon>
        <taxon>fabids</taxon>
        <taxon>Fabales</taxon>
        <taxon>Fabaceae</taxon>
        <taxon>Papilionoideae</taxon>
        <taxon>50 kb inversion clade</taxon>
        <taxon>NPAAA clade</taxon>
        <taxon>Hologalegina</taxon>
        <taxon>IRL clade</taxon>
        <taxon>Trifolieae</taxon>
        <taxon>Trifolium</taxon>
    </lineage>
</organism>
<evidence type="ECO:0000313" key="2">
    <source>
        <dbReference type="Proteomes" id="UP001177021"/>
    </source>
</evidence>
<evidence type="ECO:0000313" key="1">
    <source>
        <dbReference type="EMBL" id="CAJ2658405.1"/>
    </source>
</evidence>
<dbReference type="EMBL" id="CASHSV030000311">
    <property type="protein sequence ID" value="CAJ2658405.1"/>
    <property type="molecule type" value="Genomic_DNA"/>
</dbReference>
<name>A0ACB0KQM6_TRIPR</name>